<protein>
    <recommendedName>
        <fullName evidence="4">Reverse transcriptase domain-containing protein</fullName>
    </recommendedName>
</protein>
<evidence type="ECO:0000313" key="2">
    <source>
        <dbReference type="EMBL" id="CAF3866675.1"/>
    </source>
</evidence>
<keyword evidence="3" id="KW-1185">Reference proteome</keyword>
<evidence type="ECO:0008006" key="4">
    <source>
        <dbReference type="Google" id="ProtNLM"/>
    </source>
</evidence>
<gene>
    <name evidence="1" type="ORF">GPM918_LOCUS18785</name>
    <name evidence="2" type="ORF">SRO942_LOCUS18782</name>
</gene>
<comment type="caution">
    <text evidence="1">The sequence shown here is derived from an EMBL/GenBank/DDBJ whole genome shotgun (WGS) entry which is preliminary data.</text>
</comment>
<dbReference type="OrthoDB" id="10018421at2759"/>
<dbReference type="PANTHER" id="PTHR47027:SF20">
    <property type="entry name" value="REVERSE TRANSCRIPTASE-LIKE PROTEIN WITH RNA-DIRECTED DNA POLYMERASE DOMAIN"/>
    <property type="match status" value="1"/>
</dbReference>
<accession>A0A814P9Q7</accession>
<evidence type="ECO:0000313" key="3">
    <source>
        <dbReference type="Proteomes" id="UP000663829"/>
    </source>
</evidence>
<proteinExistence type="predicted"/>
<organism evidence="1 3">
    <name type="scientific">Didymodactylos carnosus</name>
    <dbReference type="NCBI Taxonomy" id="1234261"/>
    <lineage>
        <taxon>Eukaryota</taxon>
        <taxon>Metazoa</taxon>
        <taxon>Spiralia</taxon>
        <taxon>Gnathifera</taxon>
        <taxon>Rotifera</taxon>
        <taxon>Eurotatoria</taxon>
        <taxon>Bdelloidea</taxon>
        <taxon>Philodinida</taxon>
        <taxon>Philodinidae</taxon>
        <taxon>Didymodactylos</taxon>
    </lineage>
</organism>
<dbReference type="Proteomes" id="UP000681722">
    <property type="component" value="Unassembled WGS sequence"/>
</dbReference>
<dbReference type="EMBL" id="CAJNOQ010005530">
    <property type="protein sequence ID" value="CAF1101792.1"/>
    <property type="molecule type" value="Genomic_DNA"/>
</dbReference>
<dbReference type="AlphaFoldDB" id="A0A814P9Q7"/>
<evidence type="ECO:0000313" key="1">
    <source>
        <dbReference type="EMBL" id="CAF1101792.1"/>
    </source>
</evidence>
<dbReference type="PANTHER" id="PTHR47027">
    <property type="entry name" value="REVERSE TRANSCRIPTASE DOMAIN-CONTAINING PROTEIN"/>
    <property type="match status" value="1"/>
</dbReference>
<dbReference type="EMBL" id="CAJOBC010005530">
    <property type="protein sequence ID" value="CAF3866675.1"/>
    <property type="molecule type" value="Genomic_DNA"/>
</dbReference>
<sequence length="279" mass="32178">MKNVVVILQLAEIVLKETAVVDGNKLYKQIVGEAMDSPFTLTLANIFMWKWEKNAICGELGSNEIMAAGGLPTVTWLHDIFVDVWKNKEMVEDWTLIRLYKNKGDKKIRDNYRGISFLAGVKFAEQIAYRKSDFFHTAREKLNILALMYADDLVAMCNSAGDLEKFITTVEKSDTRIKTCIMMLKQPKEDSARRIVRNEKKDLPDIDIVIRNQKVDIVDFFAYPGCFVSRDRPSETETETRRNIAKASTAFNMLRNAIWYQKTISIEAKLRICELRRIC</sequence>
<reference evidence="1" key="1">
    <citation type="submission" date="2021-02" db="EMBL/GenBank/DDBJ databases">
        <authorList>
            <person name="Nowell W R."/>
        </authorList>
    </citation>
    <scope>NUCLEOTIDE SEQUENCE</scope>
</reference>
<dbReference type="Proteomes" id="UP000663829">
    <property type="component" value="Unassembled WGS sequence"/>
</dbReference>
<name>A0A814P9Q7_9BILA</name>